<dbReference type="Pfam" id="PF00295">
    <property type="entry name" value="Glyco_hydro_28"/>
    <property type="match status" value="1"/>
</dbReference>
<keyword evidence="5" id="KW-0732">Signal</keyword>
<evidence type="ECO:0000256" key="2">
    <source>
        <dbReference type="ARBA" id="ARBA00022801"/>
    </source>
</evidence>
<evidence type="ECO:0000313" key="6">
    <source>
        <dbReference type="EMBL" id="QCD41438.1"/>
    </source>
</evidence>
<dbReference type="Proteomes" id="UP000297149">
    <property type="component" value="Chromosome"/>
</dbReference>
<dbReference type="GO" id="GO:0005975">
    <property type="term" value="P:carbohydrate metabolic process"/>
    <property type="evidence" value="ECO:0007669"/>
    <property type="project" value="InterPro"/>
</dbReference>
<name>A0A4V1D316_9BACT</name>
<protein>
    <submittedName>
        <fullName evidence="6">Glycoside hydrolase family 28 protein</fullName>
    </submittedName>
</protein>
<dbReference type="RefSeq" id="WP_136414116.1">
    <property type="nucleotide sequence ID" value="NZ_CP039396.1"/>
</dbReference>
<evidence type="ECO:0000313" key="7">
    <source>
        <dbReference type="Proteomes" id="UP000297149"/>
    </source>
</evidence>
<dbReference type="InterPro" id="IPR006626">
    <property type="entry name" value="PbH1"/>
</dbReference>
<dbReference type="InterPro" id="IPR051801">
    <property type="entry name" value="GH28_Enzymes"/>
</dbReference>
<dbReference type="AlphaFoldDB" id="A0A4V1D316"/>
<gene>
    <name evidence="6" type="ORF">E7747_03390</name>
</gene>
<dbReference type="PANTHER" id="PTHR31339">
    <property type="entry name" value="PECTIN LYASE-RELATED"/>
    <property type="match status" value="1"/>
</dbReference>
<proteinExistence type="inferred from homology"/>
<keyword evidence="2 4" id="KW-0378">Hydrolase</keyword>
<comment type="similarity">
    <text evidence="1 4">Belongs to the glycosyl hydrolase 28 family.</text>
</comment>
<dbReference type="InterPro" id="IPR000743">
    <property type="entry name" value="Glyco_hydro_28"/>
</dbReference>
<feature type="signal peptide" evidence="5">
    <location>
        <begin position="1"/>
        <end position="21"/>
    </location>
</feature>
<accession>A0A4V1D316</accession>
<dbReference type="Gene3D" id="2.160.20.10">
    <property type="entry name" value="Single-stranded right-handed beta-helix, Pectin lyase-like"/>
    <property type="match status" value="1"/>
</dbReference>
<organism evidence="6 7">
    <name type="scientific">Duncaniella dubosii</name>
    <dbReference type="NCBI Taxonomy" id="2518971"/>
    <lineage>
        <taxon>Bacteria</taxon>
        <taxon>Pseudomonadati</taxon>
        <taxon>Bacteroidota</taxon>
        <taxon>Bacteroidia</taxon>
        <taxon>Bacteroidales</taxon>
        <taxon>Muribaculaceae</taxon>
        <taxon>Duncaniella</taxon>
    </lineage>
</organism>
<keyword evidence="3 4" id="KW-0326">Glycosidase</keyword>
<dbReference type="InterPro" id="IPR012334">
    <property type="entry name" value="Pectin_lyas_fold"/>
</dbReference>
<feature type="chain" id="PRO_5020481006" evidence="5">
    <location>
        <begin position="22"/>
        <end position="505"/>
    </location>
</feature>
<evidence type="ECO:0000256" key="1">
    <source>
        <dbReference type="ARBA" id="ARBA00008834"/>
    </source>
</evidence>
<sequence>MKKILSVVAGLCIGFSGIAQTALSATPGAAKDCCEKVCDKKDGCKKKCTESKKCNKNSGKSLDAKEAWATLYPQIEKSIQAPTFRDKDYKIFDYGKKSKTKGFLYTELINKVIDLCSSEGGGRVIIPKGTWLTGPITLKSNVNLHLEEGATLLFSDDPSQYPIVKTRWEGMDCYNYQPMIYAYQQENIALTGKGTVDGGASNENWWQMSGKRGYVEGPVTQKIGRPLLQIWNEEGVPVEKRILGDGYGMRPQLVNPVECKNVLIEDVTLLRSAFWVIHPLLCENLTVKGVHIQNDGPNGDGCDPESCKNVLIEGCYFDTGDDCIAIKSGRNRDGREQAIPSENIIVRNCKMKNGHGGIVVGSEISGGFKNLFLEDCVMDSPELDRVVRIKTNACRGGVIEDIYVRNVEVGQCKESVLKINLVYEPNEDCDRSYPPTVKNVWLDNITCKKSKYGVMIEGFKEICNIDNINVDNCHFDGVTSDGNSITGMTKNVRFNNLYINGKLVK</sequence>
<evidence type="ECO:0000256" key="4">
    <source>
        <dbReference type="RuleBase" id="RU361169"/>
    </source>
</evidence>
<reference evidence="7" key="1">
    <citation type="submission" date="2019-02" db="EMBL/GenBank/DDBJ databases">
        <title>Isolation and identification of novel species under the genus Muribaculum.</title>
        <authorList>
            <person name="Miyake S."/>
            <person name="Ding Y."/>
            <person name="Low A."/>
            <person name="Soh M."/>
            <person name="Seedorf H."/>
        </authorList>
    </citation>
    <scope>NUCLEOTIDE SEQUENCE [LARGE SCALE GENOMIC DNA]</scope>
    <source>
        <strain evidence="7">H5</strain>
    </source>
</reference>
<dbReference type="InterPro" id="IPR011050">
    <property type="entry name" value="Pectin_lyase_fold/virulence"/>
</dbReference>
<dbReference type="SUPFAM" id="SSF51126">
    <property type="entry name" value="Pectin lyase-like"/>
    <property type="match status" value="1"/>
</dbReference>
<keyword evidence="7" id="KW-1185">Reference proteome</keyword>
<dbReference type="GO" id="GO:0004650">
    <property type="term" value="F:polygalacturonase activity"/>
    <property type="evidence" value="ECO:0007669"/>
    <property type="project" value="InterPro"/>
</dbReference>
<dbReference type="EMBL" id="CP039396">
    <property type="protein sequence ID" value="QCD41438.1"/>
    <property type="molecule type" value="Genomic_DNA"/>
</dbReference>
<dbReference type="KEGG" id="ddb:E7747_03390"/>
<evidence type="ECO:0000256" key="3">
    <source>
        <dbReference type="ARBA" id="ARBA00023295"/>
    </source>
</evidence>
<dbReference type="PANTHER" id="PTHR31339:SF9">
    <property type="entry name" value="PLASMIN AND FIBRONECTIN-BINDING PROTEIN A"/>
    <property type="match status" value="1"/>
</dbReference>
<dbReference type="SMART" id="SM00710">
    <property type="entry name" value="PbH1"/>
    <property type="match status" value="5"/>
</dbReference>
<evidence type="ECO:0000256" key="5">
    <source>
        <dbReference type="SAM" id="SignalP"/>
    </source>
</evidence>
<dbReference type="PROSITE" id="PS00502">
    <property type="entry name" value="POLYGALACTURONASE"/>
    <property type="match status" value="1"/>
</dbReference>